<keyword evidence="2" id="KW-1015">Disulfide bond</keyword>
<proteinExistence type="predicted"/>
<dbReference type="Proteomes" id="UP000887013">
    <property type="component" value="Unassembled WGS sequence"/>
</dbReference>
<organism evidence="5 6">
    <name type="scientific">Nephila pilipes</name>
    <name type="common">Giant wood spider</name>
    <name type="synonym">Nephila maculata</name>
    <dbReference type="NCBI Taxonomy" id="299642"/>
    <lineage>
        <taxon>Eukaryota</taxon>
        <taxon>Metazoa</taxon>
        <taxon>Ecdysozoa</taxon>
        <taxon>Arthropoda</taxon>
        <taxon>Chelicerata</taxon>
        <taxon>Arachnida</taxon>
        <taxon>Araneae</taxon>
        <taxon>Araneomorphae</taxon>
        <taxon>Entelegynae</taxon>
        <taxon>Araneoidea</taxon>
        <taxon>Nephilidae</taxon>
        <taxon>Nephila</taxon>
    </lineage>
</organism>
<dbReference type="CDD" id="cd00041">
    <property type="entry name" value="CUB"/>
    <property type="match status" value="1"/>
</dbReference>
<dbReference type="AlphaFoldDB" id="A0A8X6MKN8"/>
<protein>
    <submittedName>
        <fullName evidence="5">Cubilin</fullName>
    </submittedName>
</protein>
<dbReference type="EMBL" id="BMAW01093457">
    <property type="protein sequence ID" value="GFS60441.1"/>
    <property type="molecule type" value="Genomic_DNA"/>
</dbReference>
<keyword evidence="6" id="KW-1185">Reference proteome</keyword>
<comment type="caution">
    <text evidence="3">Lacks conserved residue(s) required for the propagation of feature annotation.</text>
</comment>
<gene>
    <name evidence="5" type="primary">CUBN_13</name>
    <name evidence="5" type="ORF">NPIL_576351</name>
</gene>
<dbReference type="PANTHER" id="PTHR24251">
    <property type="entry name" value="OVOCHYMASE-RELATED"/>
    <property type="match status" value="1"/>
</dbReference>
<reference evidence="5" key="1">
    <citation type="submission" date="2020-08" db="EMBL/GenBank/DDBJ databases">
        <title>Multicomponent nature underlies the extraordinary mechanical properties of spider dragline silk.</title>
        <authorList>
            <person name="Kono N."/>
            <person name="Nakamura H."/>
            <person name="Mori M."/>
            <person name="Yoshida Y."/>
            <person name="Ohtoshi R."/>
            <person name="Malay A.D."/>
            <person name="Moran D.A.P."/>
            <person name="Tomita M."/>
            <person name="Numata K."/>
            <person name="Arakawa K."/>
        </authorList>
    </citation>
    <scope>NUCLEOTIDE SEQUENCE</scope>
</reference>
<dbReference type="Gene3D" id="2.60.120.290">
    <property type="entry name" value="Spermadhesin, CUB domain"/>
    <property type="match status" value="1"/>
</dbReference>
<dbReference type="PROSITE" id="PS01180">
    <property type="entry name" value="CUB"/>
    <property type="match status" value="1"/>
</dbReference>
<evidence type="ECO:0000313" key="5">
    <source>
        <dbReference type="EMBL" id="GFS60441.1"/>
    </source>
</evidence>
<dbReference type="OrthoDB" id="6154841at2759"/>
<accession>A0A8X6MKN8</accession>
<comment type="caution">
    <text evidence="5">The sequence shown here is derived from an EMBL/GenBank/DDBJ whole genome shotgun (WGS) entry which is preliminary data.</text>
</comment>
<dbReference type="Pfam" id="PF00431">
    <property type="entry name" value="CUB"/>
    <property type="match status" value="1"/>
</dbReference>
<dbReference type="InterPro" id="IPR035914">
    <property type="entry name" value="Sperma_CUB_dom_sf"/>
</dbReference>
<evidence type="ECO:0000256" key="1">
    <source>
        <dbReference type="ARBA" id="ARBA00022737"/>
    </source>
</evidence>
<feature type="domain" description="CUB" evidence="4">
    <location>
        <begin position="17"/>
        <end position="82"/>
    </location>
</feature>
<evidence type="ECO:0000259" key="4">
    <source>
        <dbReference type="PROSITE" id="PS01180"/>
    </source>
</evidence>
<sequence length="119" mass="13627">YAKTLILERFSGVNQGCGGTFIVSSGEIQSLDIDSDGFYEPNLDCSWYINSNNLNEVLVVTFERFDLEPSPNNTCVYDYVEVSVPISFFKQNRALLMNQNIRNENLKPSFYHGVAHRKY</sequence>
<keyword evidence="1" id="KW-0677">Repeat</keyword>
<dbReference type="InterPro" id="IPR000859">
    <property type="entry name" value="CUB_dom"/>
</dbReference>
<evidence type="ECO:0000313" key="6">
    <source>
        <dbReference type="Proteomes" id="UP000887013"/>
    </source>
</evidence>
<feature type="non-terminal residue" evidence="5">
    <location>
        <position position="1"/>
    </location>
</feature>
<dbReference type="SMART" id="SM00042">
    <property type="entry name" value="CUB"/>
    <property type="match status" value="1"/>
</dbReference>
<evidence type="ECO:0000256" key="3">
    <source>
        <dbReference type="PROSITE-ProRule" id="PRU00059"/>
    </source>
</evidence>
<dbReference type="SUPFAM" id="SSF49854">
    <property type="entry name" value="Spermadhesin, CUB domain"/>
    <property type="match status" value="1"/>
</dbReference>
<name>A0A8X6MKN8_NEPPI</name>
<evidence type="ECO:0000256" key="2">
    <source>
        <dbReference type="ARBA" id="ARBA00023157"/>
    </source>
</evidence>